<evidence type="ECO:0000313" key="1">
    <source>
        <dbReference type="EnsemblPlants" id="PGSC0003DMT400089559"/>
    </source>
</evidence>
<protein>
    <submittedName>
        <fullName evidence="1">Uncharacterized protein</fullName>
    </submittedName>
</protein>
<dbReference type="Gramene" id="PGSC0003DMT400089559">
    <property type="protein sequence ID" value="PGSC0003DMT400089559"/>
    <property type="gene ID" value="PGSC0003DMG400039130"/>
</dbReference>
<evidence type="ECO:0000313" key="2">
    <source>
        <dbReference type="Proteomes" id="UP000011115"/>
    </source>
</evidence>
<reference evidence="2" key="1">
    <citation type="journal article" date="2011" name="Nature">
        <title>Genome sequence and analysis of the tuber crop potato.</title>
        <authorList>
            <consortium name="The Potato Genome Sequencing Consortium"/>
        </authorList>
    </citation>
    <scope>NUCLEOTIDE SEQUENCE [LARGE SCALE GENOMIC DNA]</scope>
    <source>
        <strain evidence="2">cv. DM1-3 516 R44</strain>
    </source>
</reference>
<keyword evidence="2" id="KW-1185">Reference proteome</keyword>
<dbReference type="PaxDb" id="4113-PGSC0003DMT400089559"/>
<dbReference type="HOGENOM" id="CLU_124151_0_0_1"/>
<dbReference type="Proteomes" id="UP000011115">
    <property type="component" value="Unassembled WGS sequence"/>
</dbReference>
<name>M1DIE8_SOLTU</name>
<organism evidence="1 2">
    <name type="scientific">Solanum tuberosum</name>
    <name type="common">Potato</name>
    <dbReference type="NCBI Taxonomy" id="4113"/>
    <lineage>
        <taxon>Eukaryota</taxon>
        <taxon>Viridiplantae</taxon>
        <taxon>Streptophyta</taxon>
        <taxon>Embryophyta</taxon>
        <taxon>Tracheophyta</taxon>
        <taxon>Spermatophyta</taxon>
        <taxon>Magnoliopsida</taxon>
        <taxon>eudicotyledons</taxon>
        <taxon>Gunneridae</taxon>
        <taxon>Pentapetalae</taxon>
        <taxon>asterids</taxon>
        <taxon>lamiids</taxon>
        <taxon>Solanales</taxon>
        <taxon>Solanaceae</taxon>
        <taxon>Solanoideae</taxon>
        <taxon>Solaneae</taxon>
        <taxon>Solanum</taxon>
    </lineage>
</organism>
<dbReference type="AlphaFoldDB" id="M1DIE8"/>
<reference evidence="1" key="2">
    <citation type="submission" date="2015-06" db="UniProtKB">
        <authorList>
            <consortium name="EnsemblPlants"/>
        </authorList>
    </citation>
    <scope>IDENTIFICATION</scope>
    <source>
        <strain evidence="1">DM1-3 516 R44</strain>
    </source>
</reference>
<proteinExistence type="predicted"/>
<sequence length="186" mass="21520">MAPHQAFALVLKEGQNKQKFDQAFPKSLSHLYQSFPMKNGLGEGVKNWFKEGDIVLEEMIETPVILDSESKEKMPNWTSTSLLIPRSSCENIFKSADNMSCHKLNEQNGVDADEFEDYNEMIMLPKHLVEEFRQFESHDEPNSEEIGIVNQENDERIKEIKIGAYLTKAHERELISLFKEHIDTFV</sequence>
<dbReference type="EnsemblPlants" id="PGSC0003DMT400089559">
    <property type="protein sequence ID" value="PGSC0003DMT400089559"/>
    <property type="gene ID" value="PGSC0003DMG400039130"/>
</dbReference>
<dbReference type="InParanoid" id="M1DIE8"/>
<accession>M1DIE8</accession>